<evidence type="ECO:0000313" key="11">
    <source>
        <dbReference type="Proteomes" id="UP000235371"/>
    </source>
</evidence>
<feature type="transmembrane region" description="Helical" evidence="8">
    <location>
        <begin position="411"/>
        <end position="429"/>
    </location>
</feature>
<evidence type="ECO:0000256" key="6">
    <source>
        <dbReference type="ARBA" id="ARBA00023136"/>
    </source>
</evidence>
<feature type="compositionally biased region" description="Pro residues" evidence="7">
    <location>
        <begin position="15"/>
        <end position="25"/>
    </location>
</feature>
<feature type="region of interest" description="Disordered" evidence="7">
    <location>
        <begin position="707"/>
        <end position="733"/>
    </location>
</feature>
<keyword evidence="2" id="KW-0813">Transport</keyword>
<dbReference type="GeneID" id="36590626"/>
<feature type="compositionally biased region" description="Acidic residues" evidence="7">
    <location>
        <begin position="724"/>
        <end position="733"/>
    </location>
</feature>
<feature type="transmembrane region" description="Helical" evidence="8">
    <location>
        <begin position="100"/>
        <end position="120"/>
    </location>
</feature>
<dbReference type="InterPro" id="IPR004840">
    <property type="entry name" value="Amino_acid_permease_CS"/>
</dbReference>
<feature type="transmembrane region" description="Helical" evidence="8">
    <location>
        <begin position="274"/>
        <end position="293"/>
    </location>
</feature>
<dbReference type="Proteomes" id="UP000235371">
    <property type="component" value="Unassembled WGS sequence"/>
</dbReference>
<dbReference type="GO" id="GO:0015171">
    <property type="term" value="F:amino acid transmembrane transporter activity"/>
    <property type="evidence" value="ECO:0007669"/>
    <property type="project" value="TreeGrafter"/>
</dbReference>
<feature type="region of interest" description="Disordered" evidence="7">
    <location>
        <begin position="506"/>
        <end position="581"/>
    </location>
</feature>
<accession>A0A2J6TPT0</accession>
<feature type="region of interest" description="Disordered" evidence="7">
    <location>
        <begin position="809"/>
        <end position="836"/>
    </location>
</feature>
<keyword evidence="5 8" id="KW-1133">Transmembrane helix</keyword>
<organism evidence="10 11">
    <name type="scientific">Hyaloscypha bicolor E</name>
    <dbReference type="NCBI Taxonomy" id="1095630"/>
    <lineage>
        <taxon>Eukaryota</taxon>
        <taxon>Fungi</taxon>
        <taxon>Dikarya</taxon>
        <taxon>Ascomycota</taxon>
        <taxon>Pezizomycotina</taxon>
        <taxon>Leotiomycetes</taxon>
        <taxon>Helotiales</taxon>
        <taxon>Hyaloscyphaceae</taxon>
        <taxon>Hyaloscypha</taxon>
        <taxon>Hyaloscypha bicolor</taxon>
    </lineage>
</organism>
<dbReference type="Gene3D" id="1.20.1740.10">
    <property type="entry name" value="Amino acid/polyamine transporter I"/>
    <property type="match status" value="1"/>
</dbReference>
<dbReference type="EMBL" id="KZ613747">
    <property type="protein sequence ID" value="PMD65023.1"/>
    <property type="molecule type" value="Genomic_DNA"/>
</dbReference>
<keyword evidence="4" id="KW-0029">Amino-acid transport</keyword>
<keyword evidence="11" id="KW-1185">Reference proteome</keyword>
<evidence type="ECO:0000259" key="9">
    <source>
        <dbReference type="Pfam" id="PF00324"/>
    </source>
</evidence>
<feature type="transmembrane region" description="Helical" evidence="8">
    <location>
        <begin position="126"/>
        <end position="145"/>
    </location>
</feature>
<feature type="compositionally biased region" description="Basic and acidic residues" evidence="7">
    <location>
        <begin position="708"/>
        <end position="722"/>
    </location>
</feature>
<keyword evidence="6 8" id="KW-0472">Membrane</keyword>
<dbReference type="RefSeq" id="XP_024741927.1">
    <property type="nucleotide sequence ID" value="XM_024882549.1"/>
</dbReference>
<evidence type="ECO:0000313" key="10">
    <source>
        <dbReference type="EMBL" id="PMD65023.1"/>
    </source>
</evidence>
<dbReference type="PANTHER" id="PTHR43341:SF1">
    <property type="entry name" value="GENERAL AMINO-ACID PERMEASE GAP1"/>
    <property type="match status" value="1"/>
</dbReference>
<feature type="domain" description="Amino acid permease/ SLC12A" evidence="9">
    <location>
        <begin position="97"/>
        <end position="421"/>
    </location>
</feature>
<evidence type="ECO:0000256" key="2">
    <source>
        <dbReference type="ARBA" id="ARBA00022448"/>
    </source>
</evidence>
<evidence type="ECO:0000256" key="1">
    <source>
        <dbReference type="ARBA" id="ARBA00004141"/>
    </source>
</evidence>
<evidence type="ECO:0000256" key="8">
    <source>
        <dbReference type="SAM" id="Phobius"/>
    </source>
</evidence>
<dbReference type="Pfam" id="PF00324">
    <property type="entry name" value="AA_permease"/>
    <property type="match status" value="1"/>
</dbReference>
<feature type="compositionally biased region" description="Low complexity" evidence="7">
    <location>
        <begin position="523"/>
        <end position="538"/>
    </location>
</feature>
<evidence type="ECO:0000256" key="7">
    <source>
        <dbReference type="SAM" id="MobiDB-lite"/>
    </source>
</evidence>
<protein>
    <recommendedName>
        <fullName evidence="9">Amino acid permease/ SLC12A domain-containing protein</fullName>
    </recommendedName>
</protein>
<sequence length="937" mass="103725">MSSPHPNPDTSLPPDHSPSPPPSPHTPEKADTSPLGKRSIPVRMFDSFRRDPNQQVTETAEIIDLKLQHGHEDSYDIESAITNIAKSPLSRKLEARHLQMIAIGGAIGTGLFVGSGKALASGGPGSLLVAFSIIALMLYCTVYSLGEMSCVFPIAGSFSAFAARFLDPAWGFAMGWNYALQWMVTLPLEIVAAAITIQYWNSPISPALWATIFLIVIIALNIFGVKGYGESEFWLALVKVIAIIGFIILGITLDCGGGPNGTYIGGKYFRDPGAFYDGFKGLCSVFVTAAFAFSGTEMVGLGAAETADPRKSLPKAIKQTFWRVTAVLPYTDPRLLNGATSEDAKASPFVLAMTNAGIRGLPSLFNAIIMIAVLSVGNSSIYGSSRTLAALAEQHQAPRILAYIDRKGRSLISILLNCLVFVAQFWIGFSPQGYADITAKDLVQNFFEVYLAAPIIVVSGVVYKLWFKTRWVRMAEIDLVTGRREDADEVTVLKELDRVERAEWPWWRRGPEPPNSTNLGTSTTMDPAPAPTYDAPATRSNKRKESGHVDSEEPIPRKRGPDRPRTKAESKEDVSKGVNNELLQKTKRTAQQILDANTQLSSYAEEAFRVGRNVLAIYNMLDDNTDDLIGAVEKEEHGDNVKNIIRKVQKTRYDTVINNITPLCTKMEELPALREPLLVQLAIDKKTADEVRDWALYKPGLEQNDVVSVERHDAVTEDRPSTPEENDDDYDDNEDIPATKFSILLERSAIFLGLELGCKNRRGAVGMLVAVETAMGRVARKDGGRKESRPRVVTKCAYGARVVSAMRQYSKEKEKPNTTEKLEVADSEEVKGGEMRVTKNLRTANVGRRIEVTSQHQDSDESGNENPGKKEGSFVIEDGKDVNMGEQRGIWARMSFWMMRIDLCWITEQGSQRNYFGFSQKDLEFGAFRVFKLFWFE</sequence>
<dbReference type="AlphaFoldDB" id="A0A2J6TPT0"/>
<comment type="subcellular location">
    <subcellularLocation>
        <location evidence="1">Membrane</location>
        <topology evidence="1">Multi-pass membrane protein</topology>
    </subcellularLocation>
</comment>
<dbReference type="FunFam" id="1.20.1740.10:FF:000001">
    <property type="entry name" value="Amino acid permease"/>
    <property type="match status" value="1"/>
</dbReference>
<feature type="transmembrane region" description="Helical" evidence="8">
    <location>
        <begin position="233"/>
        <end position="253"/>
    </location>
</feature>
<keyword evidence="3 8" id="KW-0812">Transmembrane</keyword>
<evidence type="ECO:0000256" key="3">
    <source>
        <dbReference type="ARBA" id="ARBA00022692"/>
    </source>
</evidence>
<reference evidence="10 11" key="1">
    <citation type="submission" date="2016-04" db="EMBL/GenBank/DDBJ databases">
        <title>A degradative enzymes factory behind the ericoid mycorrhizal symbiosis.</title>
        <authorList>
            <consortium name="DOE Joint Genome Institute"/>
            <person name="Martino E."/>
            <person name="Morin E."/>
            <person name="Grelet G."/>
            <person name="Kuo A."/>
            <person name="Kohler A."/>
            <person name="Daghino S."/>
            <person name="Barry K."/>
            <person name="Choi C."/>
            <person name="Cichocki N."/>
            <person name="Clum A."/>
            <person name="Copeland A."/>
            <person name="Hainaut M."/>
            <person name="Haridas S."/>
            <person name="Labutti K."/>
            <person name="Lindquist E."/>
            <person name="Lipzen A."/>
            <person name="Khouja H.-R."/>
            <person name="Murat C."/>
            <person name="Ohm R."/>
            <person name="Olson A."/>
            <person name="Spatafora J."/>
            <person name="Veneault-Fourrey C."/>
            <person name="Henrissat B."/>
            <person name="Grigoriev I."/>
            <person name="Martin F."/>
            <person name="Perotto S."/>
        </authorList>
    </citation>
    <scope>NUCLEOTIDE SEQUENCE [LARGE SCALE GENOMIC DNA]</scope>
    <source>
        <strain evidence="10 11">E</strain>
    </source>
</reference>
<feature type="region of interest" description="Disordered" evidence="7">
    <location>
        <begin position="1"/>
        <end position="38"/>
    </location>
</feature>
<feature type="compositionally biased region" description="Basic and acidic residues" evidence="7">
    <location>
        <begin position="867"/>
        <end position="878"/>
    </location>
</feature>
<dbReference type="InterPro" id="IPR050524">
    <property type="entry name" value="APC_YAT"/>
</dbReference>
<dbReference type="PROSITE" id="PS00218">
    <property type="entry name" value="AMINO_ACID_PERMEASE_1"/>
    <property type="match status" value="1"/>
</dbReference>
<dbReference type="STRING" id="1095630.A0A2J6TPT0"/>
<dbReference type="InterPro" id="IPR004841">
    <property type="entry name" value="AA-permease/SLC12A_dom"/>
</dbReference>
<feature type="transmembrane region" description="Helical" evidence="8">
    <location>
        <begin position="207"/>
        <end position="227"/>
    </location>
</feature>
<dbReference type="OrthoDB" id="3900342at2759"/>
<dbReference type="GO" id="GO:0016020">
    <property type="term" value="C:membrane"/>
    <property type="evidence" value="ECO:0007669"/>
    <property type="project" value="UniProtKB-SubCell"/>
</dbReference>
<evidence type="ECO:0000256" key="5">
    <source>
        <dbReference type="ARBA" id="ARBA00022989"/>
    </source>
</evidence>
<dbReference type="PANTHER" id="PTHR43341">
    <property type="entry name" value="AMINO ACID PERMEASE"/>
    <property type="match status" value="1"/>
</dbReference>
<proteinExistence type="predicted"/>
<feature type="region of interest" description="Disordered" evidence="7">
    <location>
        <begin position="853"/>
        <end position="878"/>
    </location>
</feature>
<feature type="transmembrane region" description="Helical" evidence="8">
    <location>
        <begin position="179"/>
        <end position="200"/>
    </location>
</feature>
<name>A0A2J6TPT0_9HELO</name>
<dbReference type="InParanoid" id="A0A2J6TPT0"/>
<feature type="transmembrane region" description="Helical" evidence="8">
    <location>
        <begin position="449"/>
        <end position="467"/>
    </location>
</feature>
<gene>
    <name evidence="10" type="ORF">K444DRAFT_625633</name>
</gene>
<feature type="compositionally biased region" description="Basic and acidic residues" evidence="7">
    <location>
        <begin position="543"/>
        <end position="575"/>
    </location>
</feature>
<evidence type="ECO:0000256" key="4">
    <source>
        <dbReference type="ARBA" id="ARBA00022970"/>
    </source>
</evidence>